<evidence type="ECO:0000313" key="2">
    <source>
        <dbReference type="Proteomes" id="UP001500305"/>
    </source>
</evidence>
<dbReference type="InterPro" id="IPR032349">
    <property type="entry name" value="DUF4865"/>
</dbReference>
<sequence length="202" mass="22521">MHDHPGDMTVYAMQYEITLPADYDMRIIRRRVATKGPLLDRLPGLGLKAYLVRERGSGASPVNQYAPFYLWRSAEAMAGFLRGPGFAGLSADFGRPPVRHWLGTGLGFGRARDLTPRTATRRTTRLAEGVDPEEALAGELAALLDQPGLHSVAVALDPYRWELVRFALWEQDTAPADQDGTSYRVLHLSRPELEHLPTDRKD</sequence>
<keyword evidence="2" id="KW-1185">Reference proteome</keyword>
<dbReference type="EMBL" id="BAAATR010000012">
    <property type="protein sequence ID" value="GAA2246914.1"/>
    <property type="molecule type" value="Genomic_DNA"/>
</dbReference>
<reference evidence="1 2" key="1">
    <citation type="journal article" date="2019" name="Int. J. Syst. Evol. Microbiol.">
        <title>The Global Catalogue of Microorganisms (GCM) 10K type strain sequencing project: providing services to taxonomists for standard genome sequencing and annotation.</title>
        <authorList>
            <consortium name="The Broad Institute Genomics Platform"/>
            <consortium name="The Broad Institute Genome Sequencing Center for Infectious Disease"/>
            <person name="Wu L."/>
            <person name="Ma J."/>
        </authorList>
    </citation>
    <scope>NUCLEOTIDE SEQUENCE [LARGE SCALE GENOMIC DNA]</scope>
    <source>
        <strain evidence="1 2">JCM 7356</strain>
    </source>
</reference>
<organism evidence="1 2">
    <name type="scientific">Kitasatospora cystarginea</name>
    <dbReference type="NCBI Taxonomy" id="58350"/>
    <lineage>
        <taxon>Bacteria</taxon>
        <taxon>Bacillati</taxon>
        <taxon>Actinomycetota</taxon>
        <taxon>Actinomycetes</taxon>
        <taxon>Kitasatosporales</taxon>
        <taxon>Streptomycetaceae</taxon>
        <taxon>Kitasatospora</taxon>
    </lineage>
</organism>
<evidence type="ECO:0000313" key="1">
    <source>
        <dbReference type="EMBL" id="GAA2246914.1"/>
    </source>
</evidence>
<accession>A0ABN3E265</accession>
<dbReference type="Proteomes" id="UP001500305">
    <property type="component" value="Unassembled WGS sequence"/>
</dbReference>
<protein>
    <submittedName>
        <fullName evidence="1">DUF4865 family protein</fullName>
    </submittedName>
</protein>
<name>A0ABN3E265_9ACTN</name>
<gene>
    <name evidence="1" type="ORF">GCM10010430_31180</name>
</gene>
<dbReference type="Pfam" id="PF16157">
    <property type="entry name" value="DUF4865"/>
    <property type="match status" value="1"/>
</dbReference>
<proteinExistence type="predicted"/>
<comment type="caution">
    <text evidence="1">The sequence shown here is derived from an EMBL/GenBank/DDBJ whole genome shotgun (WGS) entry which is preliminary data.</text>
</comment>